<feature type="region of interest" description="Disordered" evidence="1">
    <location>
        <begin position="15"/>
        <end position="38"/>
    </location>
</feature>
<accession>A0ABS5PT94</accession>
<evidence type="ECO:0000313" key="3">
    <source>
        <dbReference type="EMBL" id="MBS7528398.1"/>
    </source>
</evidence>
<dbReference type="CDD" id="cd17470">
    <property type="entry name" value="T3SS_Flik_C"/>
    <property type="match status" value="1"/>
</dbReference>
<feature type="region of interest" description="Disordered" evidence="1">
    <location>
        <begin position="262"/>
        <end position="317"/>
    </location>
</feature>
<keyword evidence="4" id="KW-1185">Reference proteome</keyword>
<dbReference type="RefSeq" id="WP_213238257.1">
    <property type="nucleotide sequence ID" value="NZ_JAHBCL010000039.1"/>
</dbReference>
<dbReference type="InterPro" id="IPR038610">
    <property type="entry name" value="FliK-like_C_sf"/>
</dbReference>
<evidence type="ECO:0000256" key="1">
    <source>
        <dbReference type="SAM" id="MobiDB-lite"/>
    </source>
</evidence>
<dbReference type="EMBL" id="JAHBCL010000039">
    <property type="protein sequence ID" value="MBS7528398.1"/>
    <property type="molecule type" value="Genomic_DNA"/>
</dbReference>
<name>A0ABS5PT94_9FIRM</name>
<dbReference type="InterPro" id="IPR021136">
    <property type="entry name" value="Flagellar_hook_control-like_C"/>
</dbReference>
<gene>
    <name evidence="3" type="ORF">KHM83_17055</name>
</gene>
<dbReference type="Gene3D" id="3.30.750.140">
    <property type="match status" value="1"/>
</dbReference>
<evidence type="ECO:0000259" key="2">
    <source>
        <dbReference type="Pfam" id="PF02120"/>
    </source>
</evidence>
<organism evidence="3 4">
    <name type="scientific">Fusibacter paucivorans</name>
    <dbReference type="NCBI Taxonomy" id="76009"/>
    <lineage>
        <taxon>Bacteria</taxon>
        <taxon>Bacillati</taxon>
        <taxon>Bacillota</taxon>
        <taxon>Clostridia</taxon>
        <taxon>Eubacteriales</taxon>
        <taxon>Eubacteriales Family XII. Incertae Sedis</taxon>
        <taxon>Fusibacter</taxon>
    </lineage>
</organism>
<evidence type="ECO:0000313" key="4">
    <source>
        <dbReference type="Proteomes" id="UP000746471"/>
    </source>
</evidence>
<feature type="compositionally biased region" description="Basic and acidic residues" evidence="1">
    <location>
        <begin position="297"/>
        <end position="306"/>
    </location>
</feature>
<keyword evidence="3" id="KW-0966">Cell projection</keyword>
<feature type="compositionally biased region" description="Polar residues" evidence="1">
    <location>
        <begin position="54"/>
        <end position="66"/>
    </location>
</feature>
<keyword evidence="3" id="KW-0969">Cilium</keyword>
<reference evidence="3 4" key="1">
    <citation type="submission" date="2021-05" db="EMBL/GenBank/DDBJ databases">
        <title>Fusibacter ferrireducens sp. nov., an anaerobic, sulfur- and Fe-reducing bacterium isolated from the mangrove sediment.</title>
        <authorList>
            <person name="Qiu D."/>
        </authorList>
    </citation>
    <scope>NUCLEOTIDE SEQUENCE [LARGE SCALE GENOMIC DNA]</scope>
    <source>
        <strain evidence="3 4">DSM 12116</strain>
    </source>
</reference>
<keyword evidence="3" id="KW-0282">Flagellum</keyword>
<sequence length="482" mass="52394">MVTRELLSSQSILGSFSAKTTGATSTQTSQSSDGSFMAMLQSKQADNISQTTKYASGVNKATSEEATATAGKDAMKDAVDSSAQAPSKATKKETGETLTNDKQQTKLDRLKEKLKEMTGLDDEDIEMLMSMMGPAFMQMIEQLPEAAIDQLDLSKLAAIANTLQNIEINQLLQEPVDQNLLTQLTEQVSEFTEVLKSALEEAGVKMVGTDVEKLVENLNDRVEAFAEIVSESEGKSVKDIMNEMKASQSNENFEAKLTESVQTEANSGAAADGQTAGEEESFETADLSAKAAATNDKLSKETKTDAVDSDQEVMPTNQVQDSKIVDTTLRSMEAKQVPRQEVFSQVMNAIKANLTVGEHGSQMLIKLQPEQLGDVEVKVSMHKGVVLAEIKVENETVKAAIETNLDQLKNALSQKGYNTNQISVAIDSGKKEEGSASYNQWAQSQKQNNKIDVEEDTAFIEKLTTGYMNEGVYETSTIDYFG</sequence>
<protein>
    <submittedName>
        <fullName evidence="3">Flagellar hook-length control protein FliK</fullName>
    </submittedName>
</protein>
<feature type="domain" description="Flagellar hook-length control protein-like C-terminal" evidence="2">
    <location>
        <begin position="357"/>
        <end position="430"/>
    </location>
</feature>
<dbReference type="Proteomes" id="UP000746471">
    <property type="component" value="Unassembled WGS sequence"/>
</dbReference>
<dbReference type="Pfam" id="PF02120">
    <property type="entry name" value="Flg_hook"/>
    <property type="match status" value="1"/>
</dbReference>
<comment type="caution">
    <text evidence="3">The sequence shown here is derived from an EMBL/GenBank/DDBJ whole genome shotgun (WGS) entry which is preliminary data.</text>
</comment>
<feature type="compositionally biased region" description="Low complexity" evidence="1">
    <location>
        <begin position="17"/>
        <end position="35"/>
    </location>
</feature>
<feature type="region of interest" description="Disordered" evidence="1">
    <location>
        <begin position="54"/>
        <end position="105"/>
    </location>
</feature>
<proteinExistence type="predicted"/>